<dbReference type="Gene3D" id="2.70.70.10">
    <property type="entry name" value="Glucose Permease (Domain IIA)"/>
    <property type="match status" value="1"/>
</dbReference>
<dbReference type="InterPro" id="IPR011055">
    <property type="entry name" value="Dup_hybrid_motif"/>
</dbReference>
<evidence type="ECO:0000313" key="5">
    <source>
        <dbReference type="Proteomes" id="UP001519887"/>
    </source>
</evidence>
<dbReference type="PANTHER" id="PTHR21666:SF291">
    <property type="entry name" value="STAGE II SPORULATION PROTEIN Q"/>
    <property type="match status" value="1"/>
</dbReference>
<dbReference type="RefSeq" id="WP_210039034.1">
    <property type="nucleotide sequence ID" value="NZ_JBHLVU010000043.1"/>
</dbReference>
<feature type="region of interest" description="Disordered" evidence="1">
    <location>
        <begin position="1"/>
        <end position="21"/>
    </location>
</feature>
<evidence type="ECO:0000313" key="4">
    <source>
        <dbReference type="EMBL" id="MBW7454839.1"/>
    </source>
</evidence>
<organism evidence="4 5">
    <name type="scientific">Paenibacillus sepulcri</name>
    <dbReference type="NCBI Taxonomy" id="359917"/>
    <lineage>
        <taxon>Bacteria</taxon>
        <taxon>Bacillati</taxon>
        <taxon>Bacillota</taxon>
        <taxon>Bacilli</taxon>
        <taxon>Bacillales</taxon>
        <taxon>Paenibacillaceae</taxon>
        <taxon>Paenibacillus</taxon>
    </lineage>
</organism>
<gene>
    <name evidence="4" type="ORF">K0U00_12420</name>
</gene>
<keyword evidence="5" id="KW-1185">Reference proteome</keyword>
<evidence type="ECO:0000256" key="1">
    <source>
        <dbReference type="SAM" id="MobiDB-lite"/>
    </source>
</evidence>
<accession>A0ABS7C1T6</accession>
<feature type="compositionally biased region" description="Basic and acidic residues" evidence="1">
    <location>
        <begin position="1"/>
        <end position="14"/>
    </location>
</feature>
<feature type="transmembrane region" description="Helical" evidence="2">
    <location>
        <begin position="36"/>
        <end position="56"/>
    </location>
</feature>
<feature type="region of interest" description="Disordered" evidence="1">
    <location>
        <begin position="63"/>
        <end position="87"/>
    </location>
</feature>
<dbReference type="CDD" id="cd12797">
    <property type="entry name" value="M23_peptidase"/>
    <property type="match status" value="1"/>
</dbReference>
<name>A0ABS7C1T6_9BACL</name>
<keyword evidence="2" id="KW-1133">Transmembrane helix</keyword>
<dbReference type="EMBL" id="JAHZIK010000259">
    <property type="protein sequence ID" value="MBW7454839.1"/>
    <property type="molecule type" value="Genomic_DNA"/>
</dbReference>
<dbReference type="InterPro" id="IPR016047">
    <property type="entry name" value="M23ase_b-sheet_dom"/>
</dbReference>
<comment type="caution">
    <text evidence="4">The sequence shown here is derived from an EMBL/GenBank/DDBJ whole genome shotgun (WGS) entry which is preliminary data.</text>
</comment>
<dbReference type="Pfam" id="PF01551">
    <property type="entry name" value="Peptidase_M23"/>
    <property type="match status" value="1"/>
</dbReference>
<dbReference type="InterPro" id="IPR050570">
    <property type="entry name" value="Cell_wall_metabolism_enzyme"/>
</dbReference>
<keyword evidence="2" id="KW-0472">Membrane</keyword>
<evidence type="ECO:0000256" key="2">
    <source>
        <dbReference type="SAM" id="Phobius"/>
    </source>
</evidence>
<keyword evidence="2" id="KW-0812">Transmembrane</keyword>
<protein>
    <submittedName>
        <fullName evidence="4">M23 family metallopeptidase</fullName>
    </submittedName>
</protein>
<dbReference type="Proteomes" id="UP001519887">
    <property type="component" value="Unassembled WGS sequence"/>
</dbReference>
<proteinExistence type="predicted"/>
<reference evidence="4 5" key="1">
    <citation type="submission" date="2021-07" db="EMBL/GenBank/DDBJ databases">
        <title>Paenibacillus radiodurans sp. nov., isolated from the southeastern edge of Tengger Desert.</title>
        <authorList>
            <person name="Zhang G."/>
        </authorList>
    </citation>
    <scope>NUCLEOTIDE SEQUENCE [LARGE SCALE GENOMIC DNA]</scope>
    <source>
        <strain evidence="4 5">CCM 7311</strain>
    </source>
</reference>
<evidence type="ECO:0000259" key="3">
    <source>
        <dbReference type="Pfam" id="PF01551"/>
    </source>
</evidence>
<dbReference type="SUPFAM" id="SSF51261">
    <property type="entry name" value="Duplicated hybrid motif"/>
    <property type="match status" value="1"/>
</dbReference>
<dbReference type="PANTHER" id="PTHR21666">
    <property type="entry name" value="PEPTIDASE-RELATED"/>
    <property type="match status" value="1"/>
</dbReference>
<sequence>MNDQNKPKLNEDSPKTAMGGTAVKPSAWRKLLSKKWTAPAAFMAAAAIIVTLMWIYQGADETTTTAPTTTDSAVSQGTTDETADTTETEDTLEVIASANETMQWPADYTQLEVVSPFYDEKAPSEERQAALIQSGNTFMGNMGIDLANADDKTFDVNAALSGKVTVAEQHPLNGSIVEIKHADGLVTVYQSLSDVQVKVGDDVKQGTLIARAGRSELEKDLGTHLHFEVRKDGKAINPNTLLTMASADAAQ</sequence>
<feature type="domain" description="M23ase beta-sheet core" evidence="3">
    <location>
        <begin position="141"/>
        <end position="238"/>
    </location>
</feature>